<dbReference type="SUPFAM" id="SSF69593">
    <property type="entry name" value="Glycerol-3-phosphate (1)-acyltransferase"/>
    <property type="match status" value="1"/>
</dbReference>
<dbReference type="Proteomes" id="UP001203284">
    <property type="component" value="Unassembled WGS sequence"/>
</dbReference>
<evidence type="ECO:0000256" key="4">
    <source>
        <dbReference type="ARBA" id="ARBA00022989"/>
    </source>
</evidence>
<feature type="transmembrane region" description="Helical" evidence="8">
    <location>
        <begin position="15"/>
        <end position="36"/>
    </location>
</feature>
<keyword evidence="3 8" id="KW-0812">Transmembrane</keyword>
<accession>A0ABT0DDH3</accession>
<evidence type="ECO:0000256" key="1">
    <source>
        <dbReference type="ARBA" id="ARBA00004370"/>
    </source>
</evidence>
<dbReference type="EMBL" id="JALKCH010000008">
    <property type="protein sequence ID" value="MCK0198015.1"/>
    <property type="molecule type" value="Genomic_DNA"/>
</dbReference>
<dbReference type="CDD" id="cd07989">
    <property type="entry name" value="LPLAT_AGPAT-like"/>
    <property type="match status" value="1"/>
</dbReference>
<evidence type="ECO:0000256" key="8">
    <source>
        <dbReference type="SAM" id="Phobius"/>
    </source>
</evidence>
<keyword evidence="6 8" id="KW-0472">Membrane</keyword>
<organism evidence="10 11">
    <name type="scientific">Ancylobacter crimeensis</name>
    <dbReference type="NCBI Taxonomy" id="2579147"/>
    <lineage>
        <taxon>Bacteria</taxon>
        <taxon>Pseudomonadati</taxon>
        <taxon>Pseudomonadota</taxon>
        <taxon>Alphaproteobacteria</taxon>
        <taxon>Hyphomicrobiales</taxon>
        <taxon>Xanthobacteraceae</taxon>
        <taxon>Ancylobacter</taxon>
    </lineage>
</organism>
<gene>
    <name evidence="10" type="ORF">MWN34_13960</name>
</gene>
<keyword evidence="5" id="KW-0443">Lipid metabolism</keyword>
<evidence type="ECO:0000259" key="9">
    <source>
        <dbReference type="SMART" id="SM00563"/>
    </source>
</evidence>
<keyword evidence="11" id="KW-1185">Reference proteome</keyword>
<dbReference type="InterPro" id="IPR002123">
    <property type="entry name" value="Plipid/glycerol_acylTrfase"/>
</dbReference>
<name>A0ABT0DDH3_9HYPH</name>
<comment type="caution">
    <text evidence="10">The sequence shown here is derived from an EMBL/GenBank/DDBJ whole genome shotgun (WGS) entry which is preliminary data.</text>
</comment>
<dbReference type="SMART" id="SM00563">
    <property type="entry name" value="PlsC"/>
    <property type="match status" value="1"/>
</dbReference>
<dbReference type="GO" id="GO:0016746">
    <property type="term" value="F:acyltransferase activity"/>
    <property type="evidence" value="ECO:0007669"/>
    <property type="project" value="UniProtKB-KW"/>
</dbReference>
<proteinExistence type="predicted"/>
<comment type="subcellular location">
    <subcellularLocation>
        <location evidence="1">Membrane</location>
    </subcellularLocation>
</comment>
<dbReference type="Pfam" id="PF01553">
    <property type="entry name" value="Acyltransferase"/>
    <property type="match status" value="1"/>
</dbReference>
<keyword evidence="4 8" id="KW-1133">Transmembrane helix</keyword>
<keyword evidence="2" id="KW-0808">Transferase</keyword>
<evidence type="ECO:0000256" key="7">
    <source>
        <dbReference type="ARBA" id="ARBA00023315"/>
    </source>
</evidence>
<sequence length="272" mass="28788">MERLHGGMGGGLGRLRVACVLAGVLGLVAIGIPLQWFSLRLGLPSRRFIPLLFHRAALALLGVRVRVVGEVEAARPLILAANHVSWLDILVLGSCVPLGFVAKSEIGRWPGIGLLARLQRTVFVDRSSRTDTGRVNREIAARLAEGDPVVLFAEGTSSDGNRVLAFRSALLGATREAMDGAGGGGALVQPVALAYVAQGGIPLGRQRRPLVAWYGDMDLAPHLIEVMKRGAIDVELHFGAPIAGGDRKKVTLAAERAARRMLGGALTGRQRG</sequence>
<dbReference type="PANTHER" id="PTHR23063">
    <property type="entry name" value="PHOSPHOLIPID ACYLTRANSFERASE"/>
    <property type="match status" value="1"/>
</dbReference>
<evidence type="ECO:0000256" key="3">
    <source>
        <dbReference type="ARBA" id="ARBA00022692"/>
    </source>
</evidence>
<evidence type="ECO:0000256" key="2">
    <source>
        <dbReference type="ARBA" id="ARBA00022679"/>
    </source>
</evidence>
<evidence type="ECO:0000313" key="11">
    <source>
        <dbReference type="Proteomes" id="UP001203284"/>
    </source>
</evidence>
<dbReference type="PANTHER" id="PTHR23063:SF52">
    <property type="entry name" value="LYSOPHOSPHATIDYLCHOLINE ACYLTRANSFERASE"/>
    <property type="match status" value="1"/>
</dbReference>
<dbReference type="RefSeq" id="WP_247029906.1">
    <property type="nucleotide sequence ID" value="NZ_JALKCH010000008.1"/>
</dbReference>
<evidence type="ECO:0000313" key="10">
    <source>
        <dbReference type="EMBL" id="MCK0198015.1"/>
    </source>
</evidence>
<evidence type="ECO:0000256" key="5">
    <source>
        <dbReference type="ARBA" id="ARBA00023098"/>
    </source>
</evidence>
<evidence type="ECO:0000256" key="6">
    <source>
        <dbReference type="ARBA" id="ARBA00023136"/>
    </source>
</evidence>
<keyword evidence="7 10" id="KW-0012">Acyltransferase</keyword>
<reference evidence="10 11" key="1">
    <citation type="submission" date="2022-04" db="EMBL/GenBank/DDBJ databases">
        <authorList>
            <person name="Grouzdev D.S."/>
            <person name="Pantiukh K.S."/>
            <person name="Krutkina M.S."/>
        </authorList>
    </citation>
    <scope>NUCLEOTIDE SEQUENCE [LARGE SCALE GENOMIC DNA]</scope>
    <source>
        <strain evidence="10 11">6x-1</strain>
    </source>
</reference>
<feature type="domain" description="Phospholipid/glycerol acyltransferase" evidence="9">
    <location>
        <begin position="77"/>
        <end position="196"/>
    </location>
</feature>
<protein>
    <submittedName>
        <fullName evidence="10">1-acyl-sn-glycerol-3-phosphate acyltransferase</fullName>
    </submittedName>
</protein>